<keyword evidence="4" id="KW-1185">Reference proteome</keyword>
<reference evidence="3 4" key="1">
    <citation type="submission" date="2019-02" db="EMBL/GenBank/DDBJ databases">
        <title>Genome sequence of the sea-ice species Brumimicrobium glaciale.</title>
        <authorList>
            <person name="Bowman J.P."/>
        </authorList>
    </citation>
    <scope>NUCLEOTIDE SEQUENCE [LARGE SCALE GENOMIC DNA]</scope>
    <source>
        <strain evidence="3 4">IC156</strain>
    </source>
</reference>
<dbReference type="RefSeq" id="WP_130092391.1">
    <property type="nucleotide sequence ID" value="NZ_SETE01000001.1"/>
</dbReference>
<protein>
    <recommendedName>
        <fullName evidence="5">Lipoprotein</fullName>
    </recommendedName>
</protein>
<evidence type="ECO:0000313" key="4">
    <source>
        <dbReference type="Proteomes" id="UP000293952"/>
    </source>
</evidence>
<sequence>MKKLIFAISGLLLLSFGSCQKEEIKPNHNHEEAERNIINDDFGCNKSSGNYDLTGTDIASDTLGNITDPNRDEDDERRVKRK</sequence>
<feature type="region of interest" description="Disordered" evidence="1">
    <location>
        <begin position="58"/>
        <end position="82"/>
    </location>
</feature>
<accession>A0A4Q4KR52</accession>
<gene>
    <name evidence="3" type="ORF">ERX46_03255</name>
</gene>
<proteinExistence type="predicted"/>
<dbReference type="OrthoDB" id="9792139at2"/>
<feature type="signal peptide" evidence="2">
    <location>
        <begin position="1"/>
        <end position="21"/>
    </location>
</feature>
<organism evidence="3 4">
    <name type="scientific">Brumimicrobium glaciale</name>
    <dbReference type="NCBI Taxonomy" id="200475"/>
    <lineage>
        <taxon>Bacteria</taxon>
        <taxon>Pseudomonadati</taxon>
        <taxon>Bacteroidota</taxon>
        <taxon>Flavobacteriia</taxon>
        <taxon>Flavobacteriales</taxon>
        <taxon>Crocinitomicaceae</taxon>
        <taxon>Brumimicrobium</taxon>
    </lineage>
</organism>
<evidence type="ECO:0008006" key="5">
    <source>
        <dbReference type="Google" id="ProtNLM"/>
    </source>
</evidence>
<feature type="compositionally biased region" description="Polar residues" evidence="1">
    <location>
        <begin position="58"/>
        <end position="68"/>
    </location>
</feature>
<dbReference type="Proteomes" id="UP000293952">
    <property type="component" value="Unassembled WGS sequence"/>
</dbReference>
<comment type="caution">
    <text evidence="3">The sequence shown here is derived from an EMBL/GenBank/DDBJ whole genome shotgun (WGS) entry which is preliminary data.</text>
</comment>
<evidence type="ECO:0000313" key="3">
    <source>
        <dbReference type="EMBL" id="RYM36026.1"/>
    </source>
</evidence>
<evidence type="ECO:0000256" key="1">
    <source>
        <dbReference type="SAM" id="MobiDB-lite"/>
    </source>
</evidence>
<dbReference type="PROSITE" id="PS51257">
    <property type="entry name" value="PROKAR_LIPOPROTEIN"/>
    <property type="match status" value="1"/>
</dbReference>
<feature type="chain" id="PRO_5020483827" description="Lipoprotein" evidence="2">
    <location>
        <begin position="22"/>
        <end position="82"/>
    </location>
</feature>
<name>A0A4Q4KR52_9FLAO</name>
<keyword evidence="2" id="KW-0732">Signal</keyword>
<dbReference type="EMBL" id="SETE01000001">
    <property type="protein sequence ID" value="RYM36026.1"/>
    <property type="molecule type" value="Genomic_DNA"/>
</dbReference>
<evidence type="ECO:0000256" key="2">
    <source>
        <dbReference type="SAM" id="SignalP"/>
    </source>
</evidence>
<dbReference type="AlphaFoldDB" id="A0A4Q4KR52"/>